<evidence type="ECO:0000313" key="3">
    <source>
        <dbReference type="Proteomes" id="UP000754495"/>
    </source>
</evidence>
<comment type="caution">
    <text evidence="2">The sequence shown here is derived from an EMBL/GenBank/DDBJ whole genome shotgun (WGS) entry which is preliminary data.</text>
</comment>
<proteinExistence type="predicted"/>
<organism evidence="2 3">
    <name type="scientific">Amycolatopsis viridis</name>
    <dbReference type="NCBI Taxonomy" id="185678"/>
    <lineage>
        <taxon>Bacteria</taxon>
        <taxon>Bacillati</taxon>
        <taxon>Actinomycetota</taxon>
        <taxon>Actinomycetes</taxon>
        <taxon>Pseudonocardiales</taxon>
        <taxon>Pseudonocardiaceae</taxon>
        <taxon>Amycolatopsis</taxon>
    </lineage>
</organism>
<reference evidence="2 3" key="1">
    <citation type="submission" date="2020-03" db="EMBL/GenBank/DDBJ databases">
        <title>Sequencing the genomes of 1000 actinobacteria strains.</title>
        <authorList>
            <person name="Klenk H.-P."/>
        </authorList>
    </citation>
    <scope>NUCLEOTIDE SEQUENCE [LARGE SCALE GENOMIC DNA]</scope>
    <source>
        <strain evidence="2 3">DSM 45668</strain>
    </source>
</reference>
<dbReference type="EMBL" id="JAANOU010000001">
    <property type="protein sequence ID" value="NIH81546.1"/>
    <property type="molecule type" value="Genomic_DNA"/>
</dbReference>
<dbReference type="InterPro" id="IPR028037">
    <property type="entry name" value="Antitoxin_Rv0909/MT0933"/>
</dbReference>
<feature type="compositionally biased region" description="Basic and acidic residues" evidence="1">
    <location>
        <begin position="1"/>
        <end position="51"/>
    </location>
</feature>
<keyword evidence="3" id="KW-1185">Reference proteome</keyword>
<evidence type="ECO:0000313" key="2">
    <source>
        <dbReference type="EMBL" id="NIH81546.1"/>
    </source>
</evidence>
<dbReference type="Pfam" id="PF14013">
    <property type="entry name" value="MT0933_antitox"/>
    <property type="match status" value="1"/>
</dbReference>
<name>A0ABX0T1X6_9PSEU</name>
<evidence type="ECO:0000256" key="1">
    <source>
        <dbReference type="SAM" id="MobiDB-lite"/>
    </source>
</evidence>
<evidence type="ECO:0008006" key="4">
    <source>
        <dbReference type="Google" id="ProtNLM"/>
    </source>
</evidence>
<dbReference type="RefSeq" id="WP_167117417.1">
    <property type="nucleotide sequence ID" value="NZ_JAANOU010000001.1"/>
</dbReference>
<protein>
    <recommendedName>
        <fullName evidence="4">Antitoxin</fullName>
    </recommendedName>
</protein>
<sequence length="65" mass="7081">MNMFDKAKDALSKNPDKADQGIDKAAEAAKGRFGEHGDQIDQASEKAKDYVRGQGQEQPPQPPPQ</sequence>
<feature type="region of interest" description="Disordered" evidence="1">
    <location>
        <begin position="1"/>
        <end position="65"/>
    </location>
</feature>
<dbReference type="Proteomes" id="UP000754495">
    <property type="component" value="Unassembled WGS sequence"/>
</dbReference>
<gene>
    <name evidence="2" type="ORF">FHX46_004076</name>
</gene>
<accession>A0ABX0T1X6</accession>